<feature type="compositionally biased region" description="Basic and acidic residues" evidence="1">
    <location>
        <begin position="258"/>
        <end position="269"/>
    </location>
</feature>
<feature type="compositionally biased region" description="Acidic residues" evidence="1">
    <location>
        <begin position="143"/>
        <end position="155"/>
    </location>
</feature>
<dbReference type="OrthoDB" id="4898977at2759"/>
<feature type="compositionally biased region" description="Polar residues" evidence="1">
    <location>
        <begin position="222"/>
        <end position="237"/>
    </location>
</feature>
<proteinExistence type="predicted"/>
<sequence length="348" mass="40355">MPIWTRGNYVPETRPFEPPYFFRISQCHKWGKVTDEMRGDELLWRTYWKRFNTVEIPILPQDEFFDTALSIAELAGGRREDFERIFEEKNKQRWGEVKRLLGKTQYHAERHKDAFPYILKGNAYGYEADVICDESRDNAPNSPDEETQVPDDEYYDKDGMPRSQRFNYDPDICFYEEPSTQDWREHLMADNVFYIGSYTVEYAPPESNDGSRGAPNPEIGKNPSTSPLRSHNPSTPETVHEEKTTQTTTQKKRKRKSVRFDDVEIDKLQHQQQLGTDDEHNDDDRAHKRARLDASSPPASSLAQPAADDSLYQHLMYPPLTRHLQPKGDPGENRDATKATTTVAHIKA</sequence>
<keyword evidence="3" id="KW-1185">Reference proteome</keyword>
<protein>
    <submittedName>
        <fullName evidence="2">Uncharacterized protein</fullName>
    </submittedName>
</protein>
<name>A0A2H2ZVC7_TRIPA</name>
<reference evidence="2 3" key="1">
    <citation type="journal article" date="2015" name="Genome Announc.">
        <title>Genome sequence and annotation of Trichoderma parareesei, the ancestor of the cellulase producer Trichoderma reesei.</title>
        <authorList>
            <person name="Yang D."/>
            <person name="Pomraning K."/>
            <person name="Kopchinskiy A."/>
            <person name="Karimi Aghcheh R."/>
            <person name="Atanasova L."/>
            <person name="Chenthamara K."/>
            <person name="Baker S.E."/>
            <person name="Zhang R."/>
            <person name="Shen Q."/>
            <person name="Freitag M."/>
            <person name="Kubicek C.P."/>
            <person name="Druzhinina I.S."/>
        </authorList>
    </citation>
    <scope>NUCLEOTIDE SEQUENCE [LARGE SCALE GENOMIC DNA]</scope>
    <source>
        <strain evidence="2 3">CBS 125925</strain>
    </source>
</reference>
<feature type="region of interest" description="Disordered" evidence="1">
    <location>
        <begin position="134"/>
        <end position="163"/>
    </location>
</feature>
<evidence type="ECO:0000313" key="2">
    <source>
        <dbReference type="EMBL" id="OTA05956.1"/>
    </source>
</evidence>
<feature type="compositionally biased region" description="Polar residues" evidence="1">
    <location>
        <begin position="338"/>
        <end position="348"/>
    </location>
</feature>
<evidence type="ECO:0000256" key="1">
    <source>
        <dbReference type="SAM" id="MobiDB-lite"/>
    </source>
</evidence>
<evidence type="ECO:0000313" key="3">
    <source>
        <dbReference type="Proteomes" id="UP000219286"/>
    </source>
</evidence>
<comment type="caution">
    <text evidence="2">The sequence shown here is derived from an EMBL/GenBank/DDBJ whole genome shotgun (WGS) entry which is preliminary data.</text>
</comment>
<dbReference type="AlphaFoldDB" id="A0A2H2ZVC7"/>
<accession>A0A2H2ZVC7</accession>
<dbReference type="Proteomes" id="UP000219286">
    <property type="component" value="Unassembled WGS sequence"/>
</dbReference>
<organism evidence="2 3">
    <name type="scientific">Trichoderma parareesei</name>
    <name type="common">Filamentous fungus</name>
    <dbReference type="NCBI Taxonomy" id="858221"/>
    <lineage>
        <taxon>Eukaryota</taxon>
        <taxon>Fungi</taxon>
        <taxon>Dikarya</taxon>
        <taxon>Ascomycota</taxon>
        <taxon>Pezizomycotina</taxon>
        <taxon>Sordariomycetes</taxon>
        <taxon>Hypocreomycetidae</taxon>
        <taxon>Hypocreales</taxon>
        <taxon>Hypocreaceae</taxon>
        <taxon>Trichoderma</taxon>
    </lineage>
</organism>
<feature type="compositionally biased region" description="Low complexity" evidence="1">
    <location>
        <begin position="293"/>
        <end position="310"/>
    </location>
</feature>
<feature type="region of interest" description="Disordered" evidence="1">
    <location>
        <begin position="204"/>
        <end position="348"/>
    </location>
</feature>
<gene>
    <name evidence="2" type="ORF">A9Z42_0066570</name>
</gene>
<dbReference type="EMBL" id="LFMI01000652">
    <property type="protein sequence ID" value="OTA05956.1"/>
    <property type="molecule type" value="Genomic_DNA"/>
</dbReference>